<feature type="transmembrane region" description="Helical" evidence="1">
    <location>
        <begin position="139"/>
        <end position="163"/>
    </location>
</feature>
<dbReference type="STRING" id="84698.SAMN04488528_10487"/>
<keyword evidence="3" id="KW-1185">Reference proteome</keyword>
<organism evidence="2 3">
    <name type="scientific">Clostridium frigidicarnis</name>
    <dbReference type="NCBI Taxonomy" id="84698"/>
    <lineage>
        <taxon>Bacteria</taxon>
        <taxon>Bacillati</taxon>
        <taxon>Bacillota</taxon>
        <taxon>Clostridia</taxon>
        <taxon>Eubacteriales</taxon>
        <taxon>Clostridiaceae</taxon>
        <taxon>Clostridium</taxon>
    </lineage>
</organism>
<keyword evidence="1" id="KW-0812">Transmembrane</keyword>
<evidence type="ECO:0000313" key="2">
    <source>
        <dbReference type="EMBL" id="SFB41836.1"/>
    </source>
</evidence>
<sequence length="251" mass="28026">MITVMNNEFIKNFKGSKKFGVFLFILIVLSITSTLVYKLADISHETYYLVMNTMTISLEIIPIYMATLTSDMLTEDYKNGTLKNTVLRPISRGNIILGKALFIVVSVMLLIIFNVIFSTFFSSIIFGNDMPSSYELIELLVRGILTAFILGAFGMVLIFISLFTNSSGVATGFGIGVLFGMKVVSVAFLALGILPEKFSGIFITNSFNMFANNTWTQDKVQFSISFIMVAAYYIVFSLLSIKAFEKKDILY</sequence>
<dbReference type="PANTHER" id="PTHR37305">
    <property type="entry name" value="INTEGRAL MEMBRANE PROTEIN-RELATED"/>
    <property type="match status" value="1"/>
</dbReference>
<feature type="transmembrane region" description="Helical" evidence="1">
    <location>
        <begin position="175"/>
        <end position="194"/>
    </location>
</feature>
<evidence type="ECO:0000313" key="3">
    <source>
        <dbReference type="Proteomes" id="UP000198619"/>
    </source>
</evidence>
<dbReference type="OrthoDB" id="1906138at2"/>
<dbReference type="AlphaFoldDB" id="A0A1I1AWQ0"/>
<keyword evidence="1" id="KW-1133">Transmembrane helix</keyword>
<proteinExistence type="predicted"/>
<dbReference type="Pfam" id="PF12730">
    <property type="entry name" value="ABC2_membrane_4"/>
    <property type="match status" value="1"/>
</dbReference>
<feature type="transmembrane region" description="Helical" evidence="1">
    <location>
        <begin position="46"/>
        <end position="68"/>
    </location>
</feature>
<reference evidence="2 3" key="1">
    <citation type="submission" date="2016-10" db="EMBL/GenBank/DDBJ databases">
        <authorList>
            <person name="de Groot N.N."/>
        </authorList>
    </citation>
    <scope>NUCLEOTIDE SEQUENCE [LARGE SCALE GENOMIC DNA]</scope>
    <source>
        <strain evidence="2 3">DSM 12271</strain>
    </source>
</reference>
<dbReference type="EMBL" id="FOKI01000048">
    <property type="protein sequence ID" value="SFB41836.1"/>
    <property type="molecule type" value="Genomic_DNA"/>
</dbReference>
<evidence type="ECO:0000256" key="1">
    <source>
        <dbReference type="SAM" id="Phobius"/>
    </source>
</evidence>
<keyword evidence="1" id="KW-0472">Membrane</keyword>
<feature type="transmembrane region" description="Helical" evidence="1">
    <location>
        <begin position="222"/>
        <end position="241"/>
    </location>
</feature>
<accession>A0A1I1AWQ0</accession>
<dbReference type="RefSeq" id="WP_090042974.1">
    <property type="nucleotide sequence ID" value="NZ_FOKI01000048.1"/>
</dbReference>
<gene>
    <name evidence="2" type="ORF">SAMN04488528_10487</name>
</gene>
<feature type="transmembrane region" description="Helical" evidence="1">
    <location>
        <begin position="100"/>
        <end position="127"/>
    </location>
</feature>
<name>A0A1I1AWQ0_9CLOT</name>
<feature type="transmembrane region" description="Helical" evidence="1">
    <location>
        <begin position="21"/>
        <end position="40"/>
    </location>
</feature>
<dbReference type="Proteomes" id="UP000198619">
    <property type="component" value="Unassembled WGS sequence"/>
</dbReference>
<dbReference type="PANTHER" id="PTHR37305:SF1">
    <property type="entry name" value="MEMBRANE PROTEIN"/>
    <property type="match status" value="1"/>
</dbReference>
<protein>
    <submittedName>
        <fullName evidence="2">ABC-2 family transporter protein</fullName>
    </submittedName>
</protein>